<protein>
    <submittedName>
        <fullName evidence="1">Uncharacterized protein</fullName>
    </submittedName>
</protein>
<keyword evidence="2" id="KW-1185">Reference proteome</keyword>
<evidence type="ECO:0000313" key="1">
    <source>
        <dbReference type="EMBL" id="CAI7995858.1"/>
    </source>
</evidence>
<evidence type="ECO:0000313" key="2">
    <source>
        <dbReference type="Proteomes" id="UP001174909"/>
    </source>
</evidence>
<dbReference type="EMBL" id="CASHTH010000259">
    <property type="protein sequence ID" value="CAI7995858.1"/>
    <property type="molecule type" value="Genomic_DNA"/>
</dbReference>
<proteinExistence type="predicted"/>
<accession>A0AA35W3K6</accession>
<dbReference type="Proteomes" id="UP001174909">
    <property type="component" value="Unassembled WGS sequence"/>
</dbReference>
<dbReference type="AlphaFoldDB" id="A0AA35W3K6"/>
<organism evidence="1 2">
    <name type="scientific">Geodia barretti</name>
    <name type="common">Barrett's horny sponge</name>
    <dbReference type="NCBI Taxonomy" id="519541"/>
    <lineage>
        <taxon>Eukaryota</taxon>
        <taxon>Metazoa</taxon>
        <taxon>Porifera</taxon>
        <taxon>Demospongiae</taxon>
        <taxon>Heteroscleromorpha</taxon>
        <taxon>Tetractinellida</taxon>
        <taxon>Astrophorina</taxon>
        <taxon>Geodiidae</taxon>
        <taxon>Geodia</taxon>
    </lineage>
</organism>
<sequence length="58" mass="6543">MRNNTRNLISKLSANNLGIRGAPSIITHSSPSTTEAHFHSTLIMSPSICYIIQQYRHY</sequence>
<reference evidence="1" key="1">
    <citation type="submission" date="2023-03" db="EMBL/GenBank/DDBJ databases">
        <authorList>
            <person name="Steffen K."/>
            <person name="Cardenas P."/>
        </authorList>
    </citation>
    <scope>NUCLEOTIDE SEQUENCE</scope>
</reference>
<name>A0AA35W3K6_GEOBA</name>
<gene>
    <name evidence="1" type="ORF">GBAR_LOCUS1776</name>
</gene>
<comment type="caution">
    <text evidence="1">The sequence shown here is derived from an EMBL/GenBank/DDBJ whole genome shotgun (WGS) entry which is preliminary data.</text>
</comment>